<dbReference type="PROSITE" id="PS50042">
    <property type="entry name" value="CNMP_BINDING_3"/>
    <property type="match status" value="1"/>
</dbReference>
<evidence type="ECO:0000313" key="3">
    <source>
        <dbReference type="Proteomes" id="UP001151079"/>
    </source>
</evidence>
<dbReference type="Proteomes" id="UP001151079">
    <property type="component" value="Unassembled WGS sequence"/>
</dbReference>
<dbReference type="InterPro" id="IPR018490">
    <property type="entry name" value="cNMP-bd_dom_sf"/>
</dbReference>
<feature type="domain" description="Cyclic nucleotide-binding" evidence="1">
    <location>
        <begin position="26"/>
        <end position="129"/>
    </location>
</feature>
<gene>
    <name evidence="2" type="ORF">OIU83_13585</name>
</gene>
<organism evidence="2 3">
    <name type="scientific">Flavobacterium shii</name>
    <dbReference type="NCBI Taxonomy" id="2987687"/>
    <lineage>
        <taxon>Bacteria</taxon>
        <taxon>Pseudomonadati</taxon>
        <taxon>Bacteroidota</taxon>
        <taxon>Flavobacteriia</taxon>
        <taxon>Flavobacteriales</taxon>
        <taxon>Flavobacteriaceae</taxon>
        <taxon>Flavobacterium</taxon>
    </lineage>
</organism>
<proteinExistence type="predicted"/>
<dbReference type="AlphaFoldDB" id="A0A9X2ZC81"/>
<dbReference type="EMBL" id="JAOZEW010000014">
    <property type="protein sequence ID" value="MCV9928696.1"/>
    <property type="molecule type" value="Genomic_DNA"/>
</dbReference>
<dbReference type="CDD" id="cd00038">
    <property type="entry name" value="CAP_ED"/>
    <property type="match status" value="1"/>
</dbReference>
<dbReference type="Pfam" id="PF00027">
    <property type="entry name" value="cNMP_binding"/>
    <property type="match status" value="1"/>
</dbReference>
<dbReference type="Gene3D" id="2.60.120.10">
    <property type="entry name" value="Jelly Rolls"/>
    <property type="match status" value="1"/>
</dbReference>
<evidence type="ECO:0000313" key="2">
    <source>
        <dbReference type="EMBL" id="MCV9928696.1"/>
    </source>
</evidence>
<dbReference type="SUPFAM" id="SSF51206">
    <property type="entry name" value="cAMP-binding domain-like"/>
    <property type="match status" value="1"/>
</dbReference>
<name>A0A9X2ZC81_9FLAO</name>
<reference evidence="2" key="1">
    <citation type="submission" date="2022-10" db="EMBL/GenBank/DDBJ databases">
        <title>Two novel species of Flavobacterium.</title>
        <authorList>
            <person name="Liu Q."/>
            <person name="Xin Y.-H."/>
        </authorList>
    </citation>
    <scope>NUCLEOTIDE SEQUENCE</scope>
    <source>
        <strain evidence="2">LS1R49</strain>
    </source>
</reference>
<sequence length="207" mass="24507">MYKFPLNMEEDINMSTVEPLIKYFEKLIPLSQDEKALVNEKFQMRLYRKKQYALQEGDICSHLHFIVRGCLRMYKIDPKGNTHILDFAAENWWISDIGSYHSVLPSEMNIDAIEDTMVFQISYKNLITLYTQAPKFNLIFRVLIENSYVALQKRLLQNISSTAEERYNYFLETYPHLINRLPQTQIAAFVGITPEFVSRLRNRRIKP</sequence>
<comment type="caution">
    <text evidence="2">The sequence shown here is derived from an EMBL/GenBank/DDBJ whole genome shotgun (WGS) entry which is preliminary data.</text>
</comment>
<dbReference type="PANTHER" id="PTHR24567">
    <property type="entry name" value="CRP FAMILY TRANSCRIPTIONAL REGULATORY PROTEIN"/>
    <property type="match status" value="1"/>
</dbReference>
<dbReference type="GO" id="GO:0005829">
    <property type="term" value="C:cytosol"/>
    <property type="evidence" value="ECO:0007669"/>
    <property type="project" value="TreeGrafter"/>
</dbReference>
<dbReference type="GO" id="GO:0003700">
    <property type="term" value="F:DNA-binding transcription factor activity"/>
    <property type="evidence" value="ECO:0007669"/>
    <property type="project" value="TreeGrafter"/>
</dbReference>
<protein>
    <submittedName>
        <fullName evidence="2">Crp/Fnr family transcriptional regulator</fullName>
    </submittedName>
</protein>
<dbReference type="InterPro" id="IPR014710">
    <property type="entry name" value="RmlC-like_jellyroll"/>
</dbReference>
<dbReference type="InterPro" id="IPR050397">
    <property type="entry name" value="Env_Response_Regulators"/>
</dbReference>
<dbReference type="InterPro" id="IPR000595">
    <property type="entry name" value="cNMP-bd_dom"/>
</dbReference>
<dbReference type="PANTHER" id="PTHR24567:SF76">
    <property type="entry name" value="CYCLIC NUCLEOTIDE-BINDING DOMAIN PROTEIN"/>
    <property type="match status" value="1"/>
</dbReference>
<evidence type="ECO:0000259" key="1">
    <source>
        <dbReference type="PROSITE" id="PS50042"/>
    </source>
</evidence>
<keyword evidence="3" id="KW-1185">Reference proteome</keyword>
<accession>A0A9X2ZC81</accession>